<reference evidence="2" key="1">
    <citation type="submission" date="2020-07" db="EMBL/GenBank/DDBJ databases">
        <title>The High-quality genome of the commercially important snow crab, Chionoecetes opilio.</title>
        <authorList>
            <person name="Jeong J.-H."/>
            <person name="Ryu S."/>
        </authorList>
    </citation>
    <scope>NUCLEOTIDE SEQUENCE</scope>
    <source>
        <strain evidence="2">MADBK_172401_WGS</strain>
        <tissue evidence="2">Digestive gland</tissue>
    </source>
</reference>
<proteinExistence type="predicted"/>
<name>A0A8J4Y4T3_CHIOP</name>
<dbReference type="EMBL" id="JACEEZ010018980">
    <property type="protein sequence ID" value="KAG0716274.1"/>
    <property type="molecule type" value="Genomic_DNA"/>
</dbReference>
<sequence>MISASRMEMYGSLVTVNCVPVTEVRLFAINPLALCAPREWYPRLNPTVTAVHIVNLSYAPTTAYYVFLVTLSHCAQCVMKAIFISQGYVSKNVEKELFDRILSASAATLPVTCAQRHPAFIVPRFKLETLSSPLQDTNHSATASPSGPASPPPSSDLQVLMRWVMYGEEAARAEREVQRREDADRLETLLSRLAGPQPLTPVTGATAGPGAPGSASLGPALAPSAPKAAVQPPPPPLSADVTYQTFREWRRRWKDYAMMVDLASLPQPKQLIQLRMCLSLETRRMLEHTLQVPPDSTASVEEVLDTLQEHIKGLSSEALRRRAFSSCKQAAGETFADFFVRLKNLSEEIDVCKAKNSEYEEA</sequence>
<comment type="caution">
    <text evidence="2">The sequence shown here is derived from an EMBL/GenBank/DDBJ whole genome shotgun (WGS) entry which is preliminary data.</text>
</comment>
<dbReference type="Proteomes" id="UP000770661">
    <property type="component" value="Unassembled WGS sequence"/>
</dbReference>
<gene>
    <name evidence="2" type="ORF">GWK47_010077</name>
</gene>
<dbReference type="PANTHER" id="PTHR33198">
    <property type="entry name" value="ANK_REP_REGION DOMAIN-CONTAINING PROTEIN-RELATED"/>
    <property type="match status" value="1"/>
</dbReference>
<evidence type="ECO:0000256" key="1">
    <source>
        <dbReference type="SAM" id="MobiDB-lite"/>
    </source>
</evidence>
<dbReference type="AlphaFoldDB" id="A0A8J4Y4T3"/>
<evidence type="ECO:0000313" key="2">
    <source>
        <dbReference type="EMBL" id="KAG0716274.1"/>
    </source>
</evidence>
<evidence type="ECO:0000313" key="3">
    <source>
        <dbReference type="Proteomes" id="UP000770661"/>
    </source>
</evidence>
<keyword evidence="3" id="KW-1185">Reference proteome</keyword>
<feature type="region of interest" description="Disordered" evidence="1">
    <location>
        <begin position="191"/>
        <end position="236"/>
    </location>
</feature>
<dbReference type="PANTHER" id="PTHR33198:SF8">
    <property type="entry name" value="CCHC-TYPE DOMAIN-CONTAINING PROTEIN"/>
    <property type="match status" value="1"/>
</dbReference>
<feature type="compositionally biased region" description="Low complexity" evidence="1">
    <location>
        <begin position="200"/>
        <end position="230"/>
    </location>
</feature>
<organism evidence="2 3">
    <name type="scientific">Chionoecetes opilio</name>
    <name type="common">Atlantic snow crab</name>
    <name type="synonym">Cancer opilio</name>
    <dbReference type="NCBI Taxonomy" id="41210"/>
    <lineage>
        <taxon>Eukaryota</taxon>
        <taxon>Metazoa</taxon>
        <taxon>Ecdysozoa</taxon>
        <taxon>Arthropoda</taxon>
        <taxon>Crustacea</taxon>
        <taxon>Multicrustacea</taxon>
        <taxon>Malacostraca</taxon>
        <taxon>Eumalacostraca</taxon>
        <taxon>Eucarida</taxon>
        <taxon>Decapoda</taxon>
        <taxon>Pleocyemata</taxon>
        <taxon>Brachyura</taxon>
        <taxon>Eubrachyura</taxon>
        <taxon>Majoidea</taxon>
        <taxon>Majidae</taxon>
        <taxon>Chionoecetes</taxon>
    </lineage>
</organism>
<accession>A0A8J4Y4T3</accession>
<protein>
    <submittedName>
        <fullName evidence="2">Uncharacterized protein</fullName>
    </submittedName>
</protein>
<feature type="region of interest" description="Disordered" evidence="1">
    <location>
        <begin position="135"/>
        <end position="155"/>
    </location>
</feature>